<organism evidence="1 2">
    <name type="scientific">Pleuronectes platessa</name>
    <name type="common">European plaice</name>
    <dbReference type="NCBI Taxonomy" id="8262"/>
    <lineage>
        <taxon>Eukaryota</taxon>
        <taxon>Metazoa</taxon>
        <taxon>Chordata</taxon>
        <taxon>Craniata</taxon>
        <taxon>Vertebrata</taxon>
        <taxon>Euteleostomi</taxon>
        <taxon>Actinopterygii</taxon>
        <taxon>Neopterygii</taxon>
        <taxon>Teleostei</taxon>
        <taxon>Neoteleostei</taxon>
        <taxon>Acanthomorphata</taxon>
        <taxon>Carangaria</taxon>
        <taxon>Pleuronectiformes</taxon>
        <taxon>Pleuronectoidei</taxon>
        <taxon>Pleuronectidae</taxon>
        <taxon>Pleuronectes</taxon>
    </lineage>
</organism>
<dbReference type="EMBL" id="CADEAL010000942">
    <property type="protein sequence ID" value="CAB1427104.1"/>
    <property type="molecule type" value="Genomic_DNA"/>
</dbReference>
<proteinExistence type="predicted"/>
<sequence length="175" mass="18552">MPASTEVRVYRAMTGELLLPWQGWSSKACAVAADGCQWAPALGQAYQSAAKRPLLCLFGESNEMGGTPRGGPVGDSPRTSSCEQMSAYLIKDEDWALLVGGSLFLIFLLLGRVHRLLTGTCSTSLSPVNSISLEANSNAGQVENPTSAQYPLSLSFLLSDSHLSTTHLSSITMLG</sequence>
<protein>
    <submittedName>
        <fullName evidence="1">Uncharacterized protein</fullName>
    </submittedName>
</protein>
<name>A0A9N7U8I6_PLEPL</name>
<keyword evidence="2" id="KW-1185">Reference proteome</keyword>
<reference evidence="1" key="1">
    <citation type="submission" date="2020-03" db="EMBL/GenBank/DDBJ databases">
        <authorList>
            <person name="Weist P."/>
        </authorList>
    </citation>
    <scope>NUCLEOTIDE SEQUENCE</scope>
</reference>
<dbReference type="AlphaFoldDB" id="A0A9N7U8I6"/>
<dbReference type="Proteomes" id="UP001153269">
    <property type="component" value="Unassembled WGS sequence"/>
</dbReference>
<accession>A0A9N7U8I6</accession>
<evidence type="ECO:0000313" key="1">
    <source>
        <dbReference type="EMBL" id="CAB1427104.1"/>
    </source>
</evidence>
<gene>
    <name evidence="1" type="ORF">PLEPLA_LOCUS15042</name>
</gene>
<comment type="caution">
    <text evidence="1">The sequence shown here is derived from an EMBL/GenBank/DDBJ whole genome shotgun (WGS) entry which is preliminary data.</text>
</comment>
<evidence type="ECO:0000313" key="2">
    <source>
        <dbReference type="Proteomes" id="UP001153269"/>
    </source>
</evidence>